<evidence type="ECO:0000256" key="5">
    <source>
        <dbReference type="ARBA" id="ARBA00022723"/>
    </source>
</evidence>
<dbReference type="CDD" id="cd13901">
    <property type="entry name" value="CuRO_3_MaLCC_like"/>
    <property type="match status" value="1"/>
</dbReference>
<evidence type="ECO:0000256" key="2">
    <source>
        <dbReference type="ARBA" id="ARBA00001935"/>
    </source>
</evidence>
<evidence type="ECO:0000256" key="10">
    <source>
        <dbReference type="SAM" id="SignalP"/>
    </source>
</evidence>
<comment type="similarity">
    <text evidence="3">Belongs to the multicopper oxidase family.</text>
</comment>
<dbReference type="EC" id="1.10.3.2" evidence="4"/>
<dbReference type="SUPFAM" id="SSF49503">
    <property type="entry name" value="Cupredoxins"/>
    <property type="match status" value="3"/>
</dbReference>
<dbReference type="GeneID" id="98179146"/>
<evidence type="ECO:0000259" key="12">
    <source>
        <dbReference type="Pfam" id="PF07731"/>
    </source>
</evidence>
<evidence type="ECO:0000313" key="15">
    <source>
        <dbReference type="Proteomes" id="UP001628179"/>
    </source>
</evidence>
<dbReference type="InterPro" id="IPR033138">
    <property type="entry name" value="Cu_oxidase_CS"/>
</dbReference>
<keyword evidence="10" id="KW-0732">Signal</keyword>
<evidence type="ECO:0000256" key="4">
    <source>
        <dbReference type="ARBA" id="ARBA00012297"/>
    </source>
</evidence>
<comment type="cofactor">
    <cofactor evidence="2">
        <name>Cu cation</name>
        <dbReference type="ChEBI" id="CHEBI:23378"/>
    </cofactor>
</comment>
<name>A0ABQ0GKA0_9PEZI</name>
<dbReference type="Proteomes" id="UP001628179">
    <property type="component" value="Unassembled WGS sequence"/>
</dbReference>
<dbReference type="PROSITE" id="PS00080">
    <property type="entry name" value="MULTICOPPER_OXIDASE2"/>
    <property type="match status" value="1"/>
</dbReference>
<evidence type="ECO:0000256" key="9">
    <source>
        <dbReference type="ARBA" id="ARBA00023185"/>
    </source>
</evidence>
<dbReference type="Pfam" id="PF07731">
    <property type="entry name" value="Cu-oxidase_2"/>
    <property type="match status" value="1"/>
</dbReference>
<feature type="chain" id="PRO_5046458002" description="laccase" evidence="10">
    <location>
        <begin position="23"/>
        <end position="613"/>
    </location>
</feature>
<feature type="signal peptide" evidence="10">
    <location>
        <begin position="1"/>
        <end position="22"/>
    </location>
</feature>
<evidence type="ECO:0000259" key="13">
    <source>
        <dbReference type="Pfam" id="PF07732"/>
    </source>
</evidence>
<keyword evidence="6" id="KW-0560">Oxidoreductase</keyword>
<keyword evidence="7" id="KW-0186">Copper</keyword>
<dbReference type="InterPro" id="IPR008972">
    <property type="entry name" value="Cupredoxin"/>
</dbReference>
<keyword evidence="5" id="KW-0479">Metal-binding</keyword>
<feature type="domain" description="Plastocyanin-like" evidence="13">
    <location>
        <begin position="90"/>
        <end position="201"/>
    </location>
</feature>
<dbReference type="Pfam" id="PF07732">
    <property type="entry name" value="Cu-oxidase_3"/>
    <property type="match status" value="1"/>
</dbReference>
<dbReference type="CDD" id="cd13880">
    <property type="entry name" value="CuRO_2_MaLCC_like"/>
    <property type="match status" value="1"/>
</dbReference>
<dbReference type="InterPro" id="IPR001117">
    <property type="entry name" value="Cu-oxidase_2nd"/>
</dbReference>
<dbReference type="EMBL" id="BAAFSV010000004">
    <property type="protein sequence ID" value="GAB1318193.1"/>
    <property type="molecule type" value="Genomic_DNA"/>
</dbReference>
<feature type="domain" description="Plastocyanin-like" evidence="12">
    <location>
        <begin position="436"/>
        <end position="563"/>
    </location>
</feature>
<dbReference type="RefSeq" id="XP_070919924.1">
    <property type="nucleotide sequence ID" value="XM_071063823.1"/>
</dbReference>
<proteinExistence type="inferred from homology"/>
<dbReference type="Pfam" id="PF00394">
    <property type="entry name" value="Cu-oxidase"/>
    <property type="match status" value="1"/>
</dbReference>
<gene>
    <name evidence="14" type="primary">lcc1</name>
    <name evidence="14" type="ORF">MFIFM68171_08403</name>
</gene>
<accession>A0ABQ0GKA0</accession>
<dbReference type="PANTHER" id="PTHR11709">
    <property type="entry name" value="MULTI-COPPER OXIDASE"/>
    <property type="match status" value="1"/>
</dbReference>
<protein>
    <recommendedName>
        <fullName evidence="4">laccase</fullName>
        <ecNumber evidence="4">1.10.3.2</ecNumber>
    </recommendedName>
</protein>
<evidence type="ECO:0000259" key="11">
    <source>
        <dbReference type="Pfam" id="PF00394"/>
    </source>
</evidence>
<evidence type="ECO:0000256" key="1">
    <source>
        <dbReference type="ARBA" id="ARBA00000349"/>
    </source>
</evidence>
<dbReference type="InterPro" id="IPR011707">
    <property type="entry name" value="Cu-oxidase-like_N"/>
</dbReference>
<evidence type="ECO:0000256" key="3">
    <source>
        <dbReference type="ARBA" id="ARBA00010609"/>
    </source>
</evidence>
<evidence type="ECO:0000256" key="7">
    <source>
        <dbReference type="ARBA" id="ARBA00023008"/>
    </source>
</evidence>
<evidence type="ECO:0000256" key="6">
    <source>
        <dbReference type="ARBA" id="ARBA00023002"/>
    </source>
</evidence>
<dbReference type="PROSITE" id="PS00079">
    <property type="entry name" value="MULTICOPPER_OXIDASE1"/>
    <property type="match status" value="1"/>
</dbReference>
<dbReference type="InterPro" id="IPR002355">
    <property type="entry name" value="Cu_oxidase_Cu_BS"/>
</dbReference>
<keyword evidence="8" id="KW-0325">Glycoprotein</keyword>
<sequence>MKTLTSAVALLVGILAPRIAIAAPPATAEQRDVLQLLEVRQAGPTCNTPSNRGCWTNGFNINTDYEVNTPNTGVTQAYQFTLTEEDNWTGPDGVVKEKVMLINDRILGPNIVANWGDTIEVTVINRLRTNGTSIHWHGLHQKGSNLHDGANGVTECPIPPNGGRRTYRFRAQQYGTSWYHSHFSAQYGNGVIGTIQINGPASRSYDIDLGVFPLTDYYYLAADQLVHLTMNQGAPFSNNVLFNGTGVHPTTGVGQYANVTLTRGRRHRLRIINTSTENHFQVSLVNHNMTVIATDMVPVNPVTVSSLFLAVGQRYDVTIDANQAPGNYWFNVTFGPPACGGSIHPSPAAIFHYAGAPGGLPTNPGVAPPSHECLDSLNVSPVVTRTVPVNNFVKRPGNTLPVNIDMSGTPLFVWKVNGSAINVDWGKPIIDYVLTGNTSYPTSDNIVQVDGVNQWTYWLIENDPNGPFSIPHPMHLHGHDFLVVGRSPDVPAASNQRFIFDPAVDLPRLRGNNPVRRDVTMLPAGGWLLLAFRTDNPGAWLFHCHIAWHVSGGLSVDFLERPNDLRQQIGRADRNDFNRVCNEWRTYWPTNPFPKIDSGLKHRFVEESEWMIR</sequence>
<keyword evidence="9" id="KW-0439">Lignin degradation</keyword>
<comment type="catalytic activity">
    <reaction evidence="1">
        <text>4 hydroquinone + O2 = 4 benzosemiquinone + 2 H2O</text>
        <dbReference type="Rhea" id="RHEA:11276"/>
        <dbReference type="ChEBI" id="CHEBI:15377"/>
        <dbReference type="ChEBI" id="CHEBI:15379"/>
        <dbReference type="ChEBI" id="CHEBI:17594"/>
        <dbReference type="ChEBI" id="CHEBI:17977"/>
        <dbReference type="EC" id="1.10.3.2"/>
    </reaction>
</comment>
<feature type="domain" description="Plastocyanin-like" evidence="11">
    <location>
        <begin position="211"/>
        <end position="356"/>
    </location>
</feature>
<dbReference type="Gene3D" id="2.60.40.420">
    <property type="entry name" value="Cupredoxins - blue copper proteins"/>
    <property type="match status" value="3"/>
</dbReference>
<comment type="caution">
    <text evidence="14">The sequence shown here is derived from an EMBL/GenBank/DDBJ whole genome shotgun (WGS) entry which is preliminary data.</text>
</comment>
<dbReference type="CDD" id="cd13854">
    <property type="entry name" value="CuRO_1_MaLCC_like"/>
    <property type="match status" value="1"/>
</dbReference>
<dbReference type="InterPro" id="IPR045087">
    <property type="entry name" value="Cu-oxidase_fam"/>
</dbReference>
<dbReference type="PANTHER" id="PTHR11709:SF87">
    <property type="entry name" value="LACCASE"/>
    <property type="match status" value="1"/>
</dbReference>
<organism evidence="14 15">
    <name type="scientific">Madurella fahalii</name>
    <dbReference type="NCBI Taxonomy" id="1157608"/>
    <lineage>
        <taxon>Eukaryota</taxon>
        <taxon>Fungi</taxon>
        <taxon>Dikarya</taxon>
        <taxon>Ascomycota</taxon>
        <taxon>Pezizomycotina</taxon>
        <taxon>Sordariomycetes</taxon>
        <taxon>Sordariomycetidae</taxon>
        <taxon>Sordariales</taxon>
        <taxon>Sordariales incertae sedis</taxon>
        <taxon>Madurella</taxon>
    </lineage>
</organism>
<dbReference type="InterPro" id="IPR011706">
    <property type="entry name" value="Cu-oxidase_C"/>
</dbReference>
<keyword evidence="15" id="KW-1185">Reference proteome</keyword>
<evidence type="ECO:0000313" key="14">
    <source>
        <dbReference type="EMBL" id="GAB1318193.1"/>
    </source>
</evidence>
<evidence type="ECO:0000256" key="8">
    <source>
        <dbReference type="ARBA" id="ARBA00023180"/>
    </source>
</evidence>
<reference evidence="14 15" key="1">
    <citation type="submission" date="2024-09" db="EMBL/GenBank/DDBJ databases">
        <title>Itraconazole resistance in Madurella fahalii resulting from another homologue of gene encoding cytochrome P450 14-alpha sterol demethylase (CYP51).</title>
        <authorList>
            <person name="Yoshioka I."/>
            <person name="Fahal A.H."/>
            <person name="Kaneko S."/>
            <person name="Yaguchi T."/>
        </authorList>
    </citation>
    <scope>NUCLEOTIDE SEQUENCE [LARGE SCALE GENOMIC DNA]</scope>
    <source>
        <strain evidence="14 15">IFM 68171</strain>
    </source>
</reference>